<evidence type="ECO:0000313" key="3">
    <source>
        <dbReference type="Proteomes" id="UP000294257"/>
    </source>
</evidence>
<dbReference type="InterPro" id="IPR038332">
    <property type="entry name" value="PPE_sf"/>
</dbReference>
<name>A0A4Q7L3Q6_9PSEU</name>
<proteinExistence type="predicted"/>
<dbReference type="EMBL" id="SGWQ01000001">
    <property type="protein sequence ID" value="RZS44248.1"/>
    <property type="molecule type" value="Genomic_DNA"/>
</dbReference>
<keyword evidence="3" id="KW-1185">Reference proteome</keyword>
<evidence type="ECO:0000313" key="2">
    <source>
        <dbReference type="EMBL" id="RZS44248.1"/>
    </source>
</evidence>
<sequence>MVDGGSAGAGDALGVVGQGIDTAVSAVVSITRDLGIPIAAFDGPITDVLQNIWEGFFGSPIPPGGYNWNAHSHEELFSMLKQDADVGEVSNLAGDWGNHGEALTRHAGEVDAQRGALPTNWTGEAAEPAAERLGQLGERVETVGTWAGTVRKATEHAGDALASAQNSMPPPPGDPTLAVLGGGAGGALAGAAIGTAIGAMGGGPVGAVIGGVAGAGASMFVAAVAAAEQKAEAVHVMQRYESTLGNIGQSVAPQSVQGARLSGVDGSTSASSAVPGGGSSSLYGGANGIGGSGGTADGSGNWSRLTGRGLPGSGAVAGRPGAMAAMGRPGGAAAGRMGAGRGGFGPGFFPPGALGGRDEDIEHRNKLPRGNDGIFAVDQAACVPVIGAED</sequence>
<dbReference type="RefSeq" id="WP_130341955.1">
    <property type="nucleotide sequence ID" value="NZ_SGWQ01000001.1"/>
</dbReference>
<dbReference type="OrthoDB" id="3681508at2"/>
<reference evidence="2 3" key="1">
    <citation type="submission" date="2019-02" db="EMBL/GenBank/DDBJ databases">
        <title>Genomic Encyclopedia of Type Strains, Phase IV (KMG-IV): sequencing the most valuable type-strain genomes for metagenomic binning, comparative biology and taxonomic classification.</title>
        <authorList>
            <person name="Goeker M."/>
        </authorList>
    </citation>
    <scope>NUCLEOTIDE SEQUENCE [LARGE SCALE GENOMIC DNA]</scope>
    <source>
        <strain evidence="2 3">DSM 101727</strain>
    </source>
</reference>
<dbReference type="SUPFAM" id="SSF140453">
    <property type="entry name" value="EsxAB dimer-like"/>
    <property type="match status" value="1"/>
</dbReference>
<dbReference type="Gene3D" id="1.20.1260.20">
    <property type="entry name" value="PPE superfamily"/>
    <property type="match status" value="1"/>
</dbReference>
<dbReference type="AlphaFoldDB" id="A0A4Q7L3Q6"/>
<gene>
    <name evidence="2" type="ORF">EV193_101123</name>
</gene>
<dbReference type="Proteomes" id="UP000294257">
    <property type="component" value="Unassembled WGS sequence"/>
</dbReference>
<feature type="compositionally biased region" description="Low complexity" evidence="1">
    <location>
        <begin position="314"/>
        <end position="327"/>
    </location>
</feature>
<accession>A0A4Q7L3Q6</accession>
<feature type="region of interest" description="Disordered" evidence="1">
    <location>
        <begin position="294"/>
        <end position="338"/>
    </location>
</feature>
<organism evidence="2 3">
    <name type="scientific">Herbihabitans rhizosphaerae</name>
    <dbReference type="NCBI Taxonomy" id="1872711"/>
    <lineage>
        <taxon>Bacteria</taxon>
        <taxon>Bacillati</taxon>
        <taxon>Actinomycetota</taxon>
        <taxon>Actinomycetes</taxon>
        <taxon>Pseudonocardiales</taxon>
        <taxon>Pseudonocardiaceae</taxon>
        <taxon>Herbihabitans</taxon>
    </lineage>
</organism>
<protein>
    <recommendedName>
        <fullName evidence="4">PPE family protein</fullName>
    </recommendedName>
</protein>
<evidence type="ECO:0008006" key="4">
    <source>
        <dbReference type="Google" id="ProtNLM"/>
    </source>
</evidence>
<comment type="caution">
    <text evidence="2">The sequence shown here is derived from an EMBL/GenBank/DDBJ whole genome shotgun (WGS) entry which is preliminary data.</text>
</comment>
<feature type="compositionally biased region" description="Gly residues" evidence="1">
    <location>
        <begin position="328"/>
        <end position="338"/>
    </location>
</feature>
<dbReference type="InterPro" id="IPR036689">
    <property type="entry name" value="ESAT-6-like_sf"/>
</dbReference>
<evidence type="ECO:0000256" key="1">
    <source>
        <dbReference type="SAM" id="MobiDB-lite"/>
    </source>
</evidence>